<evidence type="ECO:0000256" key="3">
    <source>
        <dbReference type="ARBA" id="ARBA00022989"/>
    </source>
</evidence>
<evidence type="ECO:0000259" key="6">
    <source>
        <dbReference type="Pfam" id="PF04932"/>
    </source>
</evidence>
<feature type="transmembrane region" description="Helical" evidence="5">
    <location>
        <begin position="12"/>
        <end position="32"/>
    </location>
</feature>
<protein>
    <submittedName>
        <fullName evidence="7">O-antigen ligase</fullName>
    </submittedName>
</protein>
<comment type="subcellular location">
    <subcellularLocation>
        <location evidence="1">Membrane</location>
        <topology evidence="1">Multi-pass membrane protein</topology>
    </subcellularLocation>
</comment>
<feature type="transmembrane region" description="Helical" evidence="5">
    <location>
        <begin position="365"/>
        <end position="387"/>
    </location>
</feature>
<dbReference type="Proteomes" id="UP000538670">
    <property type="component" value="Unassembled WGS sequence"/>
</dbReference>
<name>A0A7W6AAC1_9SPHN</name>
<evidence type="ECO:0000256" key="1">
    <source>
        <dbReference type="ARBA" id="ARBA00004141"/>
    </source>
</evidence>
<comment type="caution">
    <text evidence="7">The sequence shown here is derived from an EMBL/GenBank/DDBJ whole genome shotgun (WGS) entry which is preliminary data.</text>
</comment>
<sequence>MPLHRRSGPVPAPSLAFMLLCGLFVTLLIAGGASRADVGGQIVVQAVAWSVLLAAILFAPRVPLRRMGTAGLFFALAGMLVFIQLIPLPPSLWKALPGRMMLVGADSGDVWRPISMVPGATLNALSSLVVPGVVLLLATMVRPDERSHMLPLLLGLVGAAALIGLLQFSGAGFSNPFVNDTPGQVSGLFANRNHFALFLAMGCLIAPAWATRVTLVSWRLPVASGFILLFALTILATGSRAGLMVGAVAIIIALLFSWPALRKLTRKGPRWLLPSLVTGAVLILIFFVGLFIFTDRAVSINRAVSIDGNEDMRLRALPTVMHMAYEYFPIGSGFGGFDPVFRIHEPFELLKLTYFNHAHNDYIEIILDGGLLGLIVLLLATVWWAIRTALVWQNKGNDALPRLGSSIIFLIMIASFFDYPARTPLIMAVIALSGLWLGEQHREEGAALPRRGHEL</sequence>
<dbReference type="EMBL" id="JACIDH010000012">
    <property type="protein sequence ID" value="MBB3880142.1"/>
    <property type="molecule type" value="Genomic_DNA"/>
</dbReference>
<evidence type="ECO:0000313" key="7">
    <source>
        <dbReference type="EMBL" id="MBB3880142.1"/>
    </source>
</evidence>
<accession>A0A7W6AAC1</accession>
<feature type="domain" description="O-antigen ligase-related" evidence="6">
    <location>
        <begin position="226"/>
        <end position="378"/>
    </location>
</feature>
<feature type="transmembrane region" description="Helical" evidence="5">
    <location>
        <begin position="38"/>
        <end position="59"/>
    </location>
</feature>
<keyword evidence="4 5" id="KW-0472">Membrane</keyword>
<evidence type="ECO:0000256" key="2">
    <source>
        <dbReference type="ARBA" id="ARBA00022692"/>
    </source>
</evidence>
<feature type="transmembrane region" description="Helical" evidence="5">
    <location>
        <begin position="273"/>
        <end position="293"/>
    </location>
</feature>
<dbReference type="Pfam" id="PF04932">
    <property type="entry name" value="Wzy_C"/>
    <property type="match status" value="1"/>
</dbReference>
<dbReference type="GO" id="GO:0016874">
    <property type="term" value="F:ligase activity"/>
    <property type="evidence" value="ECO:0007669"/>
    <property type="project" value="UniProtKB-KW"/>
</dbReference>
<keyword evidence="2 5" id="KW-0812">Transmembrane</keyword>
<evidence type="ECO:0000256" key="4">
    <source>
        <dbReference type="ARBA" id="ARBA00023136"/>
    </source>
</evidence>
<evidence type="ECO:0000313" key="8">
    <source>
        <dbReference type="Proteomes" id="UP000538670"/>
    </source>
</evidence>
<dbReference type="RefSeq" id="WP_183952257.1">
    <property type="nucleotide sequence ID" value="NZ_JACIDH010000012.1"/>
</dbReference>
<dbReference type="InterPro" id="IPR007016">
    <property type="entry name" value="O-antigen_ligase-rel_domated"/>
</dbReference>
<feature type="transmembrane region" description="Helical" evidence="5">
    <location>
        <begin position="218"/>
        <end position="236"/>
    </location>
</feature>
<dbReference type="PANTHER" id="PTHR37422:SF23">
    <property type="entry name" value="TEICHURONIC ACID BIOSYNTHESIS PROTEIN TUAE"/>
    <property type="match status" value="1"/>
</dbReference>
<dbReference type="AlphaFoldDB" id="A0A7W6AAC1"/>
<keyword evidence="7" id="KW-0436">Ligase</keyword>
<evidence type="ECO:0000256" key="5">
    <source>
        <dbReference type="SAM" id="Phobius"/>
    </source>
</evidence>
<feature type="transmembrane region" description="Helical" evidence="5">
    <location>
        <begin position="399"/>
        <end position="417"/>
    </location>
</feature>
<feature type="transmembrane region" description="Helical" evidence="5">
    <location>
        <begin position="193"/>
        <end position="211"/>
    </location>
</feature>
<proteinExistence type="predicted"/>
<dbReference type="GO" id="GO:0016020">
    <property type="term" value="C:membrane"/>
    <property type="evidence" value="ECO:0007669"/>
    <property type="project" value="UniProtKB-SubCell"/>
</dbReference>
<reference evidence="7 8" key="1">
    <citation type="submission" date="2020-08" db="EMBL/GenBank/DDBJ databases">
        <title>Genomic Encyclopedia of Type Strains, Phase IV (KMG-IV): sequencing the most valuable type-strain genomes for metagenomic binning, comparative biology and taxonomic classification.</title>
        <authorList>
            <person name="Goeker M."/>
        </authorList>
    </citation>
    <scope>NUCLEOTIDE SEQUENCE [LARGE SCALE GENOMIC DNA]</scope>
    <source>
        <strain evidence="7 8">DSM 19512</strain>
    </source>
</reference>
<keyword evidence="3 5" id="KW-1133">Transmembrane helix</keyword>
<gene>
    <name evidence="7" type="ORF">GGR48_002585</name>
</gene>
<organism evidence="7 8">
    <name type="scientific">Sphingomonas pseudosanguinis</name>
    <dbReference type="NCBI Taxonomy" id="413712"/>
    <lineage>
        <taxon>Bacteria</taxon>
        <taxon>Pseudomonadati</taxon>
        <taxon>Pseudomonadota</taxon>
        <taxon>Alphaproteobacteria</taxon>
        <taxon>Sphingomonadales</taxon>
        <taxon>Sphingomonadaceae</taxon>
        <taxon>Sphingomonas</taxon>
    </lineage>
</organism>
<feature type="transmembrane region" description="Helical" evidence="5">
    <location>
        <begin position="113"/>
        <end position="138"/>
    </location>
</feature>
<dbReference type="PANTHER" id="PTHR37422">
    <property type="entry name" value="TEICHURONIC ACID BIOSYNTHESIS PROTEIN TUAE"/>
    <property type="match status" value="1"/>
</dbReference>
<keyword evidence="8" id="KW-1185">Reference proteome</keyword>
<feature type="transmembrane region" description="Helical" evidence="5">
    <location>
        <begin position="150"/>
        <end position="173"/>
    </location>
</feature>
<feature type="transmembrane region" description="Helical" evidence="5">
    <location>
        <begin position="242"/>
        <end position="261"/>
    </location>
</feature>
<dbReference type="InterPro" id="IPR051533">
    <property type="entry name" value="WaaL-like"/>
</dbReference>
<feature type="transmembrane region" description="Helical" evidence="5">
    <location>
        <begin position="71"/>
        <end position="93"/>
    </location>
</feature>